<evidence type="ECO:0000313" key="2">
    <source>
        <dbReference type="Proteomes" id="UP000178742"/>
    </source>
</evidence>
<accession>A0A1F6M3L6</accession>
<reference evidence="1 2" key="1">
    <citation type="journal article" date="2016" name="Nat. Commun.">
        <title>Thousands of microbial genomes shed light on interconnected biogeochemical processes in an aquifer system.</title>
        <authorList>
            <person name="Anantharaman K."/>
            <person name="Brown C.T."/>
            <person name="Hug L.A."/>
            <person name="Sharon I."/>
            <person name="Castelle C.J."/>
            <person name="Probst A.J."/>
            <person name="Thomas B.C."/>
            <person name="Singh A."/>
            <person name="Wilkins M.J."/>
            <person name="Karaoz U."/>
            <person name="Brodie E.L."/>
            <person name="Williams K.H."/>
            <person name="Hubbard S.S."/>
            <person name="Banfield J.F."/>
        </authorList>
    </citation>
    <scope>NUCLEOTIDE SEQUENCE [LARGE SCALE GENOMIC DNA]</scope>
</reference>
<dbReference type="Proteomes" id="UP000178742">
    <property type="component" value="Unassembled WGS sequence"/>
</dbReference>
<dbReference type="STRING" id="1798676.A3B90_02230"/>
<dbReference type="AlphaFoldDB" id="A0A1F6M3L6"/>
<name>A0A1F6M3L6_9BACT</name>
<gene>
    <name evidence="1" type="ORF">A3B90_02230</name>
</gene>
<dbReference type="EMBL" id="MFPX01000022">
    <property type="protein sequence ID" value="OGH66251.1"/>
    <property type="molecule type" value="Genomic_DNA"/>
</dbReference>
<comment type="caution">
    <text evidence="1">The sequence shown here is derived from an EMBL/GenBank/DDBJ whole genome shotgun (WGS) entry which is preliminary data.</text>
</comment>
<protein>
    <submittedName>
        <fullName evidence="1">Uncharacterized protein</fullName>
    </submittedName>
</protein>
<organism evidence="1 2">
    <name type="scientific">Candidatus Magasanikbacteria bacterium RIFCSPHIGHO2_02_FULL_41_13</name>
    <dbReference type="NCBI Taxonomy" id="1798676"/>
    <lineage>
        <taxon>Bacteria</taxon>
        <taxon>Candidatus Magasanikiibacteriota</taxon>
    </lineage>
</organism>
<evidence type="ECO:0000313" key="1">
    <source>
        <dbReference type="EMBL" id="OGH66251.1"/>
    </source>
</evidence>
<proteinExistence type="predicted"/>
<sequence length="72" mass="7781">MTTRTHLVGLLTAAGSRGELEVTFSPFGIAQAIKHLPPQETIEYLTMVLAAAVYYGKTGQLPTTTQLEEEMG</sequence>